<evidence type="ECO:0000313" key="7">
    <source>
        <dbReference type="Proteomes" id="UP000616779"/>
    </source>
</evidence>
<dbReference type="InterPro" id="IPR005119">
    <property type="entry name" value="LysR_subst-bd"/>
</dbReference>
<evidence type="ECO:0000256" key="1">
    <source>
        <dbReference type="ARBA" id="ARBA00009437"/>
    </source>
</evidence>
<dbReference type="PANTHER" id="PTHR30346:SF0">
    <property type="entry name" value="HCA OPERON TRANSCRIPTIONAL ACTIVATOR HCAR"/>
    <property type="match status" value="1"/>
</dbReference>
<keyword evidence="4" id="KW-0804">Transcription</keyword>
<keyword evidence="7" id="KW-1185">Reference proteome</keyword>
<dbReference type="SUPFAM" id="SSF46785">
    <property type="entry name" value="Winged helix' DNA-binding domain"/>
    <property type="match status" value="1"/>
</dbReference>
<dbReference type="Gene3D" id="1.10.10.10">
    <property type="entry name" value="Winged helix-like DNA-binding domain superfamily/Winged helix DNA-binding domain"/>
    <property type="match status" value="1"/>
</dbReference>
<name>A0ABX1XSY1_9BACL</name>
<evidence type="ECO:0000256" key="3">
    <source>
        <dbReference type="ARBA" id="ARBA00023125"/>
    </source>
</evidence>
<dbReference type="RefSeq" id="WP_082562644.1">
    <property type="nucleotide sequence ID" value="NZ_WHOA01000065.1"/>
</dbReference>
<dbReference type="SUPFAM" id="SSF53850">
    <property type="entry name" value="Periplasmic binding protein-like II"/>
    <property type="match status" value="1"/>
</dbReference>
<dbReference type="InterPro" id="IPR036390">
    <property type="entry name" value="WH_DNA-bd_sf"/>
</dbReference>
<evidence type="ECO:0000256" key="4">
    <source>
        <dbReference type="ARBA" id="ARBA00023163"/>
    </source>
</evidence>
<comment type="similarity">
    <text evidence="1">Belongs to the LysR transcriptional regulatory family.</text>
</comment>
<keyword evidence="2" id="KW-0805">Transcription regulation</keyword>
<dbReference type="Pfam" id="PF03466">
    <property type="entry name" value="LysR_substrate"/>
    <property type="match status" value="1"/>
</dbReference>
<accession>A0ABX1XSY1</accession>
<dbReference type="PANTHER" id="PTHR30346">
    <property type="entry name" value="TRANSCRIPTIONAL DUAL REGULATOR HCAR-RELATED"/>
    <property type="match status" value="1"/>
</dbReference>
<dbReference type="InterPro" id="IPR036388">
    <property type="entry name" value="WH-like_DNA-bd_sf"/>
</dbReference>
<feature type="domain" description="HTH lysR-type" evidence="5">
    <location>
        <begin position="8"/>
        <end position="60"/>
    </location>
</feature>
<sequence>MQVSYLSLRYFMEVAFCLNFSHAAQKLHISQPGLSQQITALEKELGIKLLNRSTRNVTLTAEGDYLHKNLLPSFDNIEKTISQLVESGTVPQTTIRIATVPSAASNMVPYLIKKLKEEHPLIEFYIKETTSVHAAELVQKSEYDLAFIRTPIDLKQTIQPPLKWIEFSKHPMKVALSCQHPAAVQDEIDLYELKNETFLHYDPKHSPSLYYLLEHACLTAGFIPKTIGAGPEILTIANLISNGIGITLMPQDMLELLNSYKIKAIALKNLSLFSSISVIWNDVSVPLITKDALSILEHLPHYTTKESMKSKTLSSQTVGQHLS</sequence>
<keyword evidence="3" id="KW-0238">DNA-binding</keyword>
<dbReference type="Proteomes" id="UP000616779">
    <property type="component" value="Unassembled WGS sequence"/>
</dbReference>
<dbReference type="EMBL" id="WHOA01000065">
    <property type="protein sequence ID" value="NOU71409.1"/>
    <property type="molecule type" value="Genomic_DNA"/>
</dbReference>
<organism evidence="6 7">
    <name type="scientific">Paenibacillus phytorum</name>
    <dbReference type="NCBI Taxonomy" id="2654977"/>
    <lineage>
        <taxon>Bacteria</taxon>
        <taxon>Bacillati</taxon>
        <taxon>Bacillota</taxon>
        <taxon>Bacilli</taxon>
        <taxon>Bacillales</taxon>
        <taxon>Paenibacillaceae</taxon>
        <taxon>Paenibacillus</taxon>
    </lineage>
</organism>
<dbReference type="Gene3D" id="3.40.190.10">
    <property type="entry name" value="Periplasmic binding protein-like II"/>
    <property type="match status" value="2"/>
</dbReference>
<dbReference type="InterPro" id="IPR000847">
    <property type="entry name" value="LysR_HTH_N"/>
</dbReference>
<evidence type="ECO:0000313" key="6">
    <source>
        <dbReference type="EMBL" id="NOU71409.1"/>
    </source>
</evidence>
<dbReference type="PRINTS" id="PR00039">
    <property type="entry name" value="HTHLYSR"/>
</dbReference>
<reference evidence="6 7" key="1">
    <citation type="submission" date="2019-10" db="EMBL/GenBank/DDBJ databases">
        <title>Description of Paenibacillus terrestris sp. nov.</title>
        <authorList>
            <person name="Carlier A."/>
            <person name="Qi S."/>
        </authorList>
    </citation>
    <scope>NUCLEOTIDE SEQUENCE [LARGE SCALE GENOMIC DNA]</scope>
    <source>
        <strain evidence="6 7">LMG 31458</strain>
    </source>
</reference>
<gene>
    <name evidence="6" type="ORF">GC098_08235</name>
</gene>
<dbReference type="PROSITE" id="PS50931">
    <property type="entry name" value="HTH_LYSR"/>
    <property type="match status" value="1"/>
</dbReference>
<protein>
    <submittedName>
        <fullName evidence="6">LysR family transcriptional regulator</fullName>
    </submittedName>
</protein>
<comment type="caution">
    <text evidence="6">The sequence shown here is derived from an EMBL/GenBank/DDBJ whole genome shotgun (WGS) entry which is preliminary data.</text>
</comment>
<evidence type="ECO:0000259" key="5">
    <source>
        <dbReference type="PROSITE" id="PS50931"/>
    </source>
</evidence>
<evidence type="ECO:0000256" key="2">
    <source>
        <dbReference type="ARBA" id="ARBA00023015"/>
    </source>
</evidence>
<dbReference type="Pfam" id="PF00126">
    <property type="entry name" value="HTH_1"/>
    <property type="match status" value="1"/>
</dbReference>
<dbReference type="CDD" id="cd08414">
    <property type="entry name" value="PBP2_LTTR_aromatics_like"/>
    <property type="match status" value="1"/>
</dbReference>
<proteinExistence type="inferred from homology"/>